<protein>
    <submittedName>
        <fullName evidence="1">Uncharacterized protein</fullName>
    </submittedName>
</protein>
<keyword evidence="2" id="KW-1185">Reference proteome</keyword>
<dbReference type="EMBL" id="BAAAHK010000022">
    <property type="protein sequence ID" value="GAA0961567.1"/>
    <property type="molecule type" value="Genomic_DNA"/>
</dbReference>
<organism evidence="1 2">
    <name type="scientific">Kribbella koreensis</name>
    <dbReference type="NCBI Taxonomy" id="57909"/>
    <lineage>
        <taxon>Bacteria</taxon>
        <taxon>Bacillati</taxon>
        <taxon>Actinomycetota</taxon>
        <taxon>Actinomycetes</taxon>
        <taxon>Propionibacteriales</taxon>
        <taxon>Kribbellaceae</taxon>
        <taxon>Kribbella</taxon>
    </lineage>
</organism>
<evidence type="ECO:0000313" key="1">
    <source>
        <dbReference type="EMBL" id="GAA0961567.1"/>
    </source>
</evidence>
<sequence length="103" mass="11676">MSLYLVKDGGRFVWVAALIGEDIYTYVPDTGKFHRNEGLRDDYFMAQDLQYERVTVSKARAVIDAGLEPLDEDLMGDHLDDWRRDAEALAPEQVFASHVADLA</sequence>
<comment type="caution">
    <text evidence="1">The sequence shown here is derived from an EMBL/GenBank/DDBJ whole genome shotgun (WGS) entry which is preliminary data.</text>
</comment>
<dbReference type="Proteomes" id="UP001500542">
    <property type="component" value="Unassembled WGS sequence"/>
</dbReference>
<name>A0ABN1RQ62_9ACTN</name>
<gene>
    <name evidence="1" type="ORF">GCM10009554_78250</name>
</gene>
<evidence type="ECO:0000313" key="2">
    <source>
        <dbReference type="Proteomes" id="UP001500542"/>
    </source>
</evidence>
<proteinExistence type="predicted"/>
<dbReference type="RefSeq" id="WP_343982853.1">
    <property type="nucleotide sequence ID" value="NZ_BAAAHK010000022.1"/>
</dbReference>
<accession>A0ABN1RQ62</accession>
<reference evidence="1 2" key="1">
    <citation type="journal article" date="2019" name="Int. J. Syst. Evol. Microbiol.">
        <title>The Global Catalogue of Microorganisms (GCM) 10K type strain sequencing project: providing services to taxonomists for standard genome sequencing and annotation.</title>
        <authorList>
            <consortium name="The Broad Institute Genomics Platform"/>
            <consortium name="The Broad Institute Genome Sequencing Center for Infectious Disease"/>
            <person name="Wu L."/>
            <person name="Ma J."/>
        </authorList>
    </citation>
    <scope>NUCLEOTIDE SEQUENCE [LARGE SCALE GENOMIC DNA]</scope>
    <source>
        <strain evidence="1 2">JCM 10977</strain>
    </source>
</reference>